<keyword evidence="3" id="KW-0408">Iron</keyword>
<keyword evidence="5" id="KW-0732">Signal</keyword>
<comment type="caution">
    <text evidence="7">The sequence shown here is derived from an EMBL/GenBank/DDBJ whole genome shotgun (WGS) entry which is preliminary data.</text>
</comment>
<keyword evidence="8" id="KW-1185">Reference proteome</keyword>
<feature type="region of interest" description="Disordered" evidence="4">
    <location>
        <begin position="21"/>
        <end position="65"/>
    </location>
</feature>
<feature type="chain" id="PRO_5001496695" description="Cytochrome c domain-containing protein" evidence="5">
    <location>
        <begin position="26"/>
        <end position="249"/>
    </location>
</feature>
<dbReference type="PROSITE" id="PS51257">
    <property type="entry name" value="PROKAR_LIPOPROTEIN"/>
    <property type="match status" value="1"/>
</dbReference>
<evidence type="ECO:0000256" key="1">
    <source>
        <dbReference type="ARBA" id="ARBA00022617"/>
    </source>
</evidence>
<organism evidence="7 8">
    <name type="scientific">Chondromyces apiculatus DSM 436</name>
    <dbReference type="NCBI Taxonomy" id="1192034"/>
    <lineage>
        <taxon>Bacteria</taxon>
        <taxon>Pseudomonadati</taxon>
        <taxon>Myxococcota</taxon>
        <taxon>Polyangia</taxon>
        <taxon>Polyangiales</taxon>
        <taxon>Polyangiaceae</taxon>
        <taxon>Chondromyces</taxon>
    </lineage>
</organism>
<dbReference type="InterPro" id="IPR036909">
    <property type="entry name" value="Cyt_c-like_dom_sf"/>
</dbReference>
<dbReference type="GO" id="GO:0020037">
    <property type="term" value="F:heme binding"/>
    <property type="evidence" value="ECO:0007669"/>
    <property type="project" value="InterPro"/>
</dbReference>
<evidence type="ECO:0000256" key="4">
    <source>
        <dbReference type="SAM" id="MobiDB-lite"/>
    </source>
</evidence>
<evidence type="ECO:0000256" key="5">
    <source>
        <dbReference type="SAM" id="SignalP"/>
    </source>
</evidence>
<feature type="domain" description="Cytochrome c" evidence="6">
    <location>
        <begin position="173"/>
        <end position="242"/>
    </location>
</feature>
<gene>
    <name evidence="7" type="ORF">CAP_3212</name>
</gene>
<dbReference type="Pfam" id="PF21342">
    <property type="entry name" value="SoxA-TsdA_cyt-c"/>
    <property type="match status" value="1"/>
</dbReference>
<evidence type="ECO:0000313" key="7">
    <source>
        <dbReference type="EMBL" id="EYF05484.1"/>
    </source>
</evidence>
<keyword evidence="1" id="KW-0349">Heme</keyword>
<keyword evidence="2" id="KW-0479">Metal-binding</keyword>
<reference evidence="7 8" key="1">
    <citation type="submission" date="2013-05" db="EMBL/GenBank/DDBJ databases">
        <title>Genome assembly of Chondromyces apiculatus DSM 436.</title>
        <authorList>
            <person name="Sharma G."/>
            <person name="Khatri I."/>
            <person name="Kaur C."/>
            <person name="Mayilraj S."/>
            <person name="Subramanian S."/>
        </authorList>
    </citation>
    <scope>NUCLEOTIDE SEQUENCE [LARGE SCALE GENOMIC DNA]</scope>
    <source>
        <strain evidence="7 8">DSM 436</strain>
    </source>
</reference>
<feature type="signal peptide" evidence="5">
    <location>
        <begin position="1"/>
        <end position="25"/>
    </location>
</feature>
<evidence type="ECO:0000313" key="8">
    <source>
        <dbReference type="Proteomes" id="UP000019678"/>
    </source>
</evidence>
<dbReference type="Gene3D" id="1.10.760.10">
    <property type="entry name" value="Cytochrome c-like domain"/>
    <property type="match status" value="1"/>
</dbReference>
<dbReference type="STRING" id="1192034.CAP_3212"/>
<sequence>MNTRLPFALLAVLAAACGGALSESASSGTPERPTQTSATNPGVVPTSTATSGNPAPPSAPNAPNAEGVDVLLCDGKTKANFATGTPGNQIASALMNEWLRKNPDAHWESNERASHGLQPASDNKELVGKASPGQTYGHISEQDVALWKIETERLALAGSRVFHSADELGSTVAVSCDMCHPHAENTHPETYPKFQAQLGRVVLLRDMINWCMQHPVRAEPLSADDPRMRAMEAYIYAQRRGKTLEYGKH</sequence>
<evidence type="ECO:0000256" key="2">
    <source>
        <dbReference type="ARBA" id="ARBA00022723"/>
    </source>
</evidence>
<dbReference type="GO" id="GO:0046872">
    <property type="term" value="F:metal ion binding"/>
    <property type="evidence" value="ECO:0007669"/>
    <property type="project" value="UniProtKB-KW"/>
</dbReference>
<dbReference type="SUPFAM" id="SSF46626">
    <property type="entry name" value="Cytochrome c"/>
    <property type="match status" value="1"/>
</dbReference>
<protein>
    <recommendedName>
        <fullName evidence="6">Cytochrome c domain-containing protein</fullName>
    </recommendedName>
</protein>
<dbReference type="EMBL" id="ASRX01000023">
    <property type="protein sequence ID" value="EYF05484.1"/>
    <property type="molecule type" value="Genomic_DNA"/>
</dbReference>
<proteinExistence type="predicted"/>
<accession>A0A017T8C0</accession>
<feature type="compositionally biased region" description="Polar residues" evidence="4">
    <location>
        <begin position="23"/>
        <end position="40"/>
    </location>
</feature>
<dbReference type="AlphaFoldDB" id="A0A017T8C0"/>
<dbReference type="Proteomes" id="UP000019678">
    <property type="component" value="Unassembled WGS sequence"/>
</dbReference>
<dbReference type="InterPro" id="IPR009056">
    <property type="entry name" value="Cyt_c-like_dom"/>
</dbReference>
<name>A0A017T8C0_9BACT</name>
<evidence type="ECO:0000259" key="6">
    <source>
        <dbReference type="Pfam" id="PF21342"/>
    </source>
</evidence>
<evidence type="ECO:0000256" key="3">
    <source>
        <dbReference type="ARBA" id="ARBA00023004"/>
    </source>
</evidence>
<dbReference type="RefSeq" id="WP_231511525.1">
    <property type="nucleotide sequence ID" value="NZ_ASRX01000023.1"/>
</dbReference>
<dbReference type="eggNOG" id="COG3258">
    <property type="taxonomic scope" value="Bacteria"/>
</dbReference>
<dbReference type="GO" id="GO:0009055">
    <property type="term" value="F:electron transfer activity"/>
    <property type="evidence" value="ECO:0007669"/>
    <property type="project" value="InterPro"/>
</dbReference>